<dbReference type="Gene3D" id="3.40.50.150">
    <property type="entry name" value="Vaccinia Virus protein VP39"/>
    <property type="match status" value="1"/>
</dbReference>
<accession>W4K8C1</accession>
<dbReference type="Pfam" id="PF13649">
    <property type="entry name" value="Methyltransf_25"/>
    <property type="match status" value="1"/>
</dbReference>
<feature type="non-terminal residue" evidence="2">
    <location>
        <position position="1"/>
    </location>
</feature>
<dbReference type="InterPro" id="IPR041698">
    <property type="entry name" value="Methyltransf_25"/>
</dbReference>
<dbReference type="RefSeq" id="XP_009545764.1">
    <property type="nucleotide sequence ID" value="XM_009547469.1"/>
</dbReference>
<keyword evidence="3" id="KW-1185">Reference proteome</keyword>
<dbReference type="InterPro" id="IPR029063">
    <property type="entry name" value="SAM-dependent_MTases_sf"/>
</dbReference>
<evidence type="ECO:0000313" key="2">
    <source>
        <dbReference type="EMBL" id="ETW81291.1"/>
    </source>
</evidence>
<reference evidence="2 3" key="1">
    <citation type="journal article" date="2012" name="New Phytol.">
        <title>Insight into trade-off between wood decay and parasitism from the genome of a fungal forest pathogen.</title>
        <authorList>
            <person name="Olson A."/>
            <person name="Aerts A."/>
            <person name="Asiegbu F."/>
            <person name="Belbahri L."/>
            <person name="Bouzid O."/>
            <person name="Broberg A."/>
            <person name="Canback B."/>
            <person name="Coutinho P.M."/>
            <person name="Cullen D."/>
            <person name="Dalman K."/>
            <person name="Deflorio G."/>
            <person name="van Diepen L.T."/>
            <person name="Dunand C."/>
            <person name="Duplessis S."/>
            <person name="Durling M."/>
            <person name="Gonthier P."/>
            <person name="Grimwood J."/>
            <person name="Fossdal C.G."/>
            <person name="Hansson D."/>
            <person name="Henrissat B."/>
            <person name="Hietala A."/>
            <person name="Himmelstrand K."/>
            <person name="Hoffmeister D."/>
            <person name="Hogberg N."/>
            <person name="James T.Y."/>
            <person name="Karlsson M."/>
            <person name="Kohler A."/>
            <person name="Kues U."/>
            <person name="Lee Y.H."/>
            <person name="Lin Y.C."/>
            <person name="Lind M."/>
            <person name="Lindquist E."/>
            <person name="Lombard V."/>
            <person name="Lucas S."/>
            <person name="Lunden K."/>
            <person name="Morin E."/>
            <person name="Murat C."/>
            <person name="Park J."/>
            <person name="Raffaello T."/>
            <person name="Rouze P."/>
            <person name="Salamov A."/>
            <person name="Schmutz J."/>
            <person name="Solheim H."/>
            <person name="Stahlberg J."/>
            <person name="Velez H."/>
            <person name="de Vries R.P."/>
            <person name="Wiebenga A."/>
            <person name="Woodward S."/>
            <person name="Yakovlev I."/>
            <person name="Garbelotto M."/>
            <person name="Martin F."/>
            <person name="Grigoriev I.V."/>
            <person name="Stenlid J."/>
        </authorList>
    </citation>
    <scope>NUCLEOTIDE SEQUENCE [LARGE SCALE GENOMIC DNA]</scope>
    <source>
        <strain evidence="2 3">TC 32-1</strain>
    </source>
</reference>
<evidence type="ECO:0000313" key="3">
    <source>
        <dbReference type="Proteomes" id="UP000030671"/>
    </source>
</evidence>
<dbReference type="GO" id="GO:0010420">
    <property type="term" value="F:polyprenyldihydroxybenzoate methyltransferase activity"/>
    <property type="evidence" value="ECO:0007669"/>
    <property type="project" value="TreeGrafter"/>
</dbReference>
<feature type="domain" description="Methyltransferase" evidence="1">
    <location>
        <begin position="42"/>
        <end position="133"/>
    </location>
</feature>
<dbReference type="KEGG" id="hir:HETIRDRAFT_16010"/>
<dbReference type="CDD" id="cd02440">
    <property type="entry name" value="AdoMet_MTases"/>
    <property type="match status" value="1"/>
</dbReference>
<feature type="non-terminal residue" evidence="2">
    <location>
        <position position="181"/>
    </location>
</feature>
<sequence>LVEHGYDTIAPAYLAWSAPRPTSTRLAHLTKLLALLPPGARVLELGCGAGVPSTQALVAHGLDVTAVDISGAQIALAHAHVPQATLVHADMAALSFAPASFDAVVAFYSLFHLPRDEQGPMIARIAGWLKDGGRLLFNLTTDVGDRMMEDWMGVRMFWSGLGVDGNRDMLKRDGWALTIIE</sequence>
<gene>
    <name evidence="2" type="ORF">HETIRDRAFT_16010</name>
</gene>
<dbReference type="eggNOG" id="ENOG502SQD8">
    <property type="taxonomic scope" value="Eukaryota"/>
</dbReference>
<dbReference type="GeneID" id="20667766"/>
<dbReference type="AlphaFoldDB" id="W4K8C1"/>
<proteinExistence type="predicted"/>
<dbReference type="PANTHER" id="PTHR43464:SF89">
    <property type="entry name" value="METHYLTRANSFERASE"/>
    <property type="match status" value="1"/>
</dbReference>
<dbReference type="Proteomes" id="UP000030671">
    <property type="component" value="Unassembled WGS sequence"/>
</dbReference>
<evidence type="ECO:0000259" key="1">
    <source>
        <dbReference type="Pfam" id="PF13649"/>
    </source>
</evidence>
<dbReference type="SUPFAM" id="SSF53335">
    <property type="entry name" value="S-adenosyl-L-methionine-dependent methyltransferases"/>
    <property type="match status" value="1"/>
</dbReference>
<dbReference type="EMBL" id="KI925458">
    <property type="protein sequence ID" value="ETW81291.1"/>
    <property type="molecule type" value="Genomic_DNA"/>
</dbReference>
<dbReference type="PANTHER" id="PTHR43464">
    <property type="entry name" value="METHYLTRANSFERASE"/>
    <property type="match status" value="1"/>
</dbReference>
<protein>
    <recommendedName>
        <fullName evidence="1">Methyltransferase domain-containing protein</fullName>
    </recommendedName>
</protein>
<name>W4K8C1_HETIT</name>
<dbReference type="HOGENOM" id="CLU_060397_2_0_1"/>
<dbReference type="InParanoid" id="W4K8C1"/>
<dbReference type="OrthoDB" id="540004at2759"/>
<organism evidence="2 3">
    <name type="scientific">Heterobasidion irregulare (strain TC 32-1)</name>
    <dbReference type="NCBI Taxonomy" id="747525"/>
    <lineage>
        <taxon>Eukaryota</taxon>
        <taxon>Fungi</taxon>
        <taxon>Dikarya</taxon>
        <taxon>Basidiomycota</taxon>
        <taxon>Agaricomycotina</taxon>
        <taxon>Agaricomycetes</taxon>
        <taxon>Russulales</taxon>
        <taxon>Bondarzewiaceae</taxon>
        <taxon>Heterobasidion</taxon>
        <taxon>Heterobasidion annosum species complex</taxon>
    </lineage>
</organism>